<dbReference type="AlphaFoldDB" id="A0A087HD39"/>
<dbReference type="PANTHER" id="PTHR37705">
    <property type="entry name" value="BNAA08G11710D PROTEIN"/>
    <property type="match status" value="1"/>
</dbReference>
<gene>
    <name evidence="1" type="ordered locus">AALP_Aa3g322200</name>
</gene>
<keyword evidence="2" id="KW-1185">Reference proteome</keyword>
<protein>
    <submittedName>
        <fullName evidence="1">Uncharacterized protein</fullName>
    </submittedName>
</protein>
<proteinExistence type="predicted"/>
<dbReference type="Proteomes" id="UP000029120">
    <property type="component" value="Chromosome 3"/>
</dbReference>
<reference evidence="2" key="1">
    <citation type="journal article" date="2015" name="Nat. Plants">
        <title>Genome expansion of Arabis alpina linked with retrotransposition and reduced symmetric DNA methylation.</title>
        <authorList>
            <person name="Willing E.M."/>
            <person name="Rawat V."/>
            <person name="Mandakova T."/>
            <person name="Maumus F."/>
            <person name="James G.V."/>
            <person name="Nordstroem K.J."/>
            <person name="Becker C."/>
            <person name="Warthmann N."/>
            <person name="Chica C."/>
            <person name="Szarzynska B."/>
            <person name="Zytnicki M."/>
            <person name="Albani M.C."/>
            <person name="Kiefer C."/>
            <person name="Bergonzi S."/>
            <person name="Castaings L."/>
            <person name="Mateos J.L."/>
            <person name="Berns M.C."/>
            <person name="Bujdoso N."/>
            <person name="Piofczyk T."/>
            <person name="de Lorenzo L."/>
            <person name="Barrero-Sicilia C."/>
            <person name="Mateos I."/>
            <person name="Piednoel M."/>
            <person name="Hagmann J."/>
            <person name="Chen-Min-Tao R."/>
            <person name="Iglesias-Fernandez R."/>
            <person name="Schuster S.C."/>
            <person name="Alonso-Blanco C."/>
            <person name="Roudier F."/>
            <person name="Carbonero P."/>
            <person name="Paz-Ares J."/>
            <person name="Davis S.J."/>
            <person name="Pecinka A."/>
            <person name="Quesneville H."/>
            <person name="Colot V."/>
            <person name="Lysak M.A."/>
            <person name="Weigel D."/>
            <person name="Coupland G."/>
            <person name="Schneeberger K."/>
        </authorList>
    </citation>
    <scope>NUCLEOTIDE SEQUENCE [LARGE SCALE GENOMIC DNA]</scope>
    <source>
        <strain evidence="2">cv. Pajares</strain>
    </source>
</reference>
<dbReference type="EMBL" id="CM002871">
    <property type="protein sequence ID" value="KFK40041.1"/>
    <property type="molecule type" value="Genomic_DNA"/>
</dbReference>
<dbReference type="PANTHER" id="PTHR37705:SF1">
    <property type="entry name" value="TRANSMEMBRANE PROTEIN"/>
    <property type="match status" value="1"/>
</dbReference>
<sequence length="53" mass="6056">MVVIQQLELCIEMMKLAMELMVVVAEAVRVFLSYSTPPSPFLRHGFYIISPNL</sequence>
<evidence type="ECO:0000313" key="2">
    <source>
        <dbReference type="Proteomes" id="UP000029120"/>
    </source>
</evidence>
<organism evidence="1 2">
    <name type="scientific">Arabis alpina</name>
    <name type="common">Alpine rock-cress</name>
    <dbReference type="NCBI Taxonomy" id="50452"/>
    <lineage>
        <taxon>Eukaryota</taxon>
        <taxon>Viridiplantae</taxon>
        <taxon>Streptophyta</taxon>
        <taxon>Embryophyta</taxon>
        <taxon>Tracheophyta</taxon>
        <taxon>Spermatophyta</taxon>
        <taxon>Magnoliopsida</taxon>
        <taxon>eudicotyledons</taxon>
        <taxon>Gunneridae</taxon>
        <taxon>Pentapetalae</taxon>
        <taxon>rosids</taxon>
        <taxon>malvids</taxon>
        <taxon>Brassicales</taxon>
        <taxon>Brassicaceae</taxon>
        <taxon>Arabideae</taxon>
        <taxon>Arabis</taxon>
    </lineage>
</organism>
<accession>A0A087HD39</accession>
<dbReference type="Gramene" id="KFK40041">
    <property type="protein sequence ID" value="KFK40041"/>
    <property type="gene ID" value="AALP_AA3G322200"/>
</dbReference>
<evidence type="ECO:0000313" key="1">
    <source>
        <dbReference type="EMBL" id="KFK40041.1"/>
    </source>
</evidence>
<name>A0A087HD39_ARAAL</name>